<dbReference type="Proteomes" id="UP000223071">
    <property type="component" value="Unassembled WGS sequence"/>
</dbReference>
<gene>
    <name evidence="2" type="ORF">A9A59_2217</name>
</gene>
<dbReference type="EMBL" id="PDJQ01000001">
    <property type="protein sequence ID" value="PFG74964.1"/>
    <property type="molecule type" value="Genomic_DNA"/>
</dbReference>
<dbReference type="AlphaFoldDB" id="A0A2A9HG08"/>
<keyword evidence="3" id="KW-1185">Reference proteome</keyword>
<dbReference type="PROSITE" id="PS50077">
    <property type="entry name" value="HEAT_REPEAT"/>
    <property type="match status" value="1"/>
</dbReference>
<name>A0A2A9HG08_TEPT2</name>
<evidence type="ECO:0000256" key="1">
    <source>
        <dbReference type="ARBA" id="ARBA00045876"/>
    </source>
</evidence>
<dbReference type="Pfam" id="PF13646">
    <property type="entry name" value="HEAT_2"/>
    <property type="match status" value="2"/>
</dbReference>
<dbReference type="InterPro" id="IPR004155">
    <property type="entry name" value="PBS_lyase_HEAT"/>
</dbReference>
<evidence type="ECO:0000313" key="3">
    <source>
        <dbReference type="Proteomes" id="UP000223071"/>
    </source>
</evidence>
<comment type="function">
    <text evidence="1">Catalyzes the hydroxylation of the N(6)-(4-aminobutyl)-L-lysine intermediate produced by deoxyhypusine synthase/DHPS on a critical lysine of the eukaryotic translation initiation factor 5A/eIF-5A. This is the second step of the post-translational modification of that lysine into an unusual amino acid residue named hypusine. Hypusination is unique to mature eIF-5A factor and is essential for its function.</text>
</comment>
<dbReference type="InterPro" id="IPR011989">
    <property type="entry name" value="ARM-like"/>
</dbReference>
<dbReference type="InterPro" id="IPR016024">
    <property type="entry name" value="ARM-type_fold"/>
</dbReference>
<comment type="caution">
    <text evidence="2">The sequence shown here is derived from an EMBL/GenBank/DDBJ whole genome shotgun (WGS) entry which is preliminary data.</text>
</comment>
<proteinExistence type="predicted"/>
<evidence type="ECO:0000313" key="2">
    <source>
        <dbReference type="EMBL" id="PFG74964.1"/>
    </source>
</evidence>
<dbReference type="SUPFAM" id="SSF48371">
    <property type="entry name" value="ARM repeat"/>
    <property type="match status" value="1"/>
</dbReference>
<dbReference type="Gene3D" id="1.25.10.10">
    <property type="entry name" value="Leucine-rich Repeat Variant"/>
    <property type="match status" value="2"/>
</dbReference>
<dbReference type="SMART" id="SM00567">
    <property type="entry name" value="EZ_HEAT"/>
    <property type="match status" value="4"/>
</dbReference>
<sequence>MPSPALQRILDALESGTRPRPAEFAAFSDLDRGDASYLRERWPHIPLPEREFLLDEAYELADEDISLDFTVLGRIGLADAEPSVRLRAIQALWESLDPAVGDLLVGLVESEPDPEVRAAAARSLLRYLESAEYGRLDAAVARRMVEALLAAAEAGIEDLRAAAVEALGPSGDPRVPALIESAYESGIPALRLAAIRAMGYSARERWAEYIAEQLTAADPEMRFEAALAAGSLGSEELVPALGEALNDDDAEVLFAVLEALGDIGGEAAVELLEAYREEAPPGLEDAVEAALEAARGIQFRRFGEPL</sequence>
<dbReference type="GO" id="GO:0016491">
    <property type="term" value="F:oxidoreductase activity"/>
    <property type="evidence" value="ECO:0007669"/>
    <property type="project" value="TreeGrafter"/>
</dbReference>
<protein>
    <submittedName>
        <fullName evidence="2">HEAT repeat protein</fullName>
    </submittedName>
</protein>
<reference evidence="2 3" key="1">
    <citation type="submission" date="2017-09" db="EMBL/GenBank/DDBJ databases">
        <title>Sequencing the genomes of two abundant thermophiles in Great Basin hot springs: Thermocrinis jamiesonii and novel Chloroflexi Thermoflexus hugenholtzii.</title>
        <authorList>
            <person name="Hedlund B."/>
        </authorList>
    </citation>
    <scope>NUCLEOTIDE SEQUENCE [LARGE SCALE GENOMIC DNA]</scope>
    <source>
        <strain evidence="2 3">G233</strain>
    </source>
</reference>
<dbReference type="PANTHER" id="PTHR12697">
    <property type="entry name" value="PBS LYASE HEAT-LIKE PROTEIN"/>
    <property type="match status" value="1"/>
</dbReference>
<organism evidence="2 3">
    <name type="scientific">Tepidiforma thermophila (strain KCTC 52669 / CGMCC 1.13589 / G233)</name>
    <dbReference type="NCBI Taxonomy" id="2761530"/>
    <lineage>
        <taxon>Bacteria</taxon>
        <taxon>Bacillati</taxon>
        <taxon>Chloroflexota</taxon>
        <taxon>Tepidiformia</taxon>
        <taxon>Tepidiformales</taxon>
        <taxon>Tepidiformaceae</taxon>
        <taxon>Tepidiforma</taxon>
    </lineage>
</organism>
<dbReference type="InterPro" id="IPR021133">
    <property type="entry name" value="HEAT_type_2"/>
</dbReference>
<dbReference type="PANTHER" id="PTHR12697:SF5">
    <property type="entry name" value="DEOXYHYPUSINE HYDROXYLASE"/>
    <property type="match status" value="1"/>
</dbReference>
<dbReference type="RefSeq" id="WP_098504314.1">
    <property type="nucleotide sequence ID" value="NZ_PDJQ01000001.1"/>
</dbReference>
<accession>A0A2A9HG08</accession>